<dbReference type="Gene3D" id="3.40.50.720">
    <property type="entry name" value="NAD(P)-binding Rossmann-like Domain"/>
    <property type="match status" value="1"/>
</dbReference>
<reference evidence="1 2" key="1">
    <citation type="submission" date="2017-02" db="EMBL/GenBank/DDBJ databases">
        <authorList>
            <person name="Varghese N."/>
            <person name="Submissions S."/>
        </authorList>
    </citation>
    <scope>NUCLEOTIDE SEQUENCE [LARGE SCALE GENOMIC DNA]</scope>
    <source>
        <strain evidence="1 2">DSM 16775</strain>
    </source>
</reference>
<evidence type="ECO:0000313" key="1">
    <source>
        <dbReference type="EMBL" id="SKC01952.1"/>
    </source>
</evidence>
<dbReference type="Proteomes" id="UP000190669">
    <property type="component" value="Unassembled WGS sequence"/>
</dbReference>
<comment type="caution">
    <text evidence="1">The sequence shown here is derived from an EMBL/GenBank/DDBJ whole genome shotgun (WGS) entry which is preliminary data.</text>
</comment>
<dbReference type="RefSeq" id="WP_249414797.1">
    <property type="nucleotide sequence ID" value="NZ_CP033934.1"/>
</dbReference>
<dbReference type="InterPro" id="IPR002347">
    <property type="entry name" value="SDR_fam"/>
</dbReference>
<dbReference type="InterPro" id="IPR036291">
    <property type="entry name" value="NAD(P)-bd_dom_sf"/>
</dbReference>
<sequence>MGGFVGFPISSVYHATKFGLEGWSESLSHKLSLFNIKVKTIARGGILTDFSGRSLDTGSHKAYKELETKMFEGIDGMMKNTSSAEKLQKLFMKLPQMAKTR</sequence>
<gene>
    <name evidence="1" type="ORF">SAMN05421800_1216</name>
</gene>
<dbReference type="SUPFAM" id="SSF51735">
    <property type="entry name" value="NAD(P)-binding Rossmann-fold domains"/>
    <property type="match status" value="1"/>
</dbReference>
<evidence type="ECO:0000313" key="2">
    <source>
        <dbReference type="Proteomes" id="UP000190669"/>
    </source>
</evidence>
<accession>A0ABY1LCV4</accession>
<proteinExistence type="predicted"/>
<dbReference type="Pfam" id="PF00106">
    <property type="entry name" value="adh_short"/>
    <property type="match status" value="1"/>
</dbReference>
<dbReference type="EMBL" id="FUZE01000021">
    <property type="protein sequence ID" value="SKC01952.1"/>
    <property type="molecule type" value="Genomic_DNA"/>
</dbReference>
<name>A0ABY1LCV4_9FLAO</name>
<organism evidence="1 2">
    <name type="scientific">Chryseobacterium balustinum</name>
    <dbReference type="NCBI Taxonomy" id="246"/>
    <lineage>
        <taxon>Bacteria</taxon>
        <taxon>Pseudomonadati</taxon>
        <taxon>Bacteroidota</taxon>
        <taxon>Flavobacteriia</taxon>
        <taxon>Flavobacteriales</taxon>
        <taxon>Weeksellaceae</taxon>
        <taxon>Chryseobacterium group</taxon>
        <taxon>Chryseobacterium</taxon>
    </lineage>
</organism>
<protein>
    <submittedName>
        <fullName evidence="1">Short chain dehydrogenase</fullName>
    </submittedName>
</protein>
<keyword evidence="2" id="KW-1185">Reference proteome</keyword>